<keyword evidence="2" id="KW-0547">Nucleotide-binding</keyword>
<feature type="domain" description="DAGKc" evidence="5">
    <location>
        <begin position="1"/>
        <end position="132"/>
    </location>
</feature>
<evidence type="ECO:0000313" key="6">
    <source>
        <dbReference type="EMBL" id="UWM55450.1"/>
    </source>
</evidence>
<dbReference type="InterPro" id="IPR001206">
    <property type="entry name" value="Diacylglycerol_kinase_cat_dom"/>
</dbReference>
<dbReference type="RefSeq" id="WP_260594550.1">
    <property type="nucleotide sequence ID" value="NZ_CP104003.1"/>
</dbReference>
<proteinExistence type="predicted"/>
<keyword evidence="3" id="KW-0418">Kinase</keyword>
<dbReference type="GeneID" id="74941555"/>
<dbReference type="GO" id="GO:0016301">
    <property type="term" value="F:kinase activity"/>
    <property type="evidence" value="ECO:0007669"/>
    <property type="project" value="UniProtKB-KW"/>
</dbReference>
<dbReference type="InterPro" id="IPR045540">
    <property type="entry name" value="YegS/DAGK_C"/>
</dbReference>
<evidence type="ECO:0000259" key="5">
    <source>
        <dbReference type="PROSITE" id="PS50146"/>
    </source>
</evidence>
<dbReference type="AlphaFoldDB" id="A0A9E7R693"/>
<reference evidence="6" key="1">
    <citation type="submission" date="2022-09" db="EMBL/GenBank/DDBJ databases">
        <title>Diverse halophilic archaea isolated from saline environments.</title>
        <authorList>
            <person name="Cui H.-L."/>
        </authorList>
    </citation>
    <scope>NUCLEOTIDE SEQUENCE</scope>
    <source>
        <strain evidence="6">ZS-35-S2</strain>
    </source>
</reference>
<dbReference type="InterPro" id="IPR016064">
    <property type="entry name" value="NAD/diacylglycerol_kinase_sf"/>
</dbReference>
<dbReference type="InterPro" id="IPR017438">
    <property type="entry name" value="ATP-NAD_kinase_N"/>
</dbReference>
<dbReference type="Gene3D" id="3.40.50.10330">
    <property type="entry name" value="Probable inorganic polyphosphate/atp-NAD kinase, domain 1"/>
    <property type="match status" value="1"/>
</dbReference>
<dbReference type="SMART" id="SM00046">
    <property type="entry name" value="DAGKc"/>
    <property type="match status" value="1"/>
</dbReference>
<evidence type="ECO:0000256" key="1">
    <source>
        <dbReference type="ARBA" id="ARBA00022679"/>
    </source>
</evidence>
<keyword evidence="7" id="KW-1185">Reference proteome</keyword>
<gene>
    <name evidence="6" type="ORF">N0B31_03995</name>
</gene>
<evidence type="ECO:0000313" key="7">
    <source>
        <dbReference type="Proteomes" id="UP001057580"/>
    </source>
</evidence>
<evidence type="ECO:0000256" key="3">
    <source>
        <dbReference type="ARBA" id="ARBA00022777"/>
    </source>
</evidence>
<dbReference type="EMBL" id="CP104003">
    <property type="protein sequence ID" value="UWM55450.1"/>
    <property type="molecule type" value="Genomic_DNA"/>
</dbReference>
<dbReference type="PROSITE" id="PS50146">
    <property type="entry name" value="DAGK"/>
    <property type="match status" value="1"/>
</dbReference>
<dbReference type="SUPFAM" id="SSF111331">
    <property type="entry name" value="NAD kinase/diacylglycerol kinase-like"/>
    <property type="match status" value="1"/>
</dbReference>
<dbReference type="Pfam" id="PF00781">
    <property type="entry name" value="DAGK_cat"/>
    <property type="match status" value="1"/>
</dbReference>
<dbReference type="GO" id="GO:0005524">
    <property type="term" value="F:ATP binding"/>
    <property type="evidence" value="ECO:0007669"/>
    <property type="project" value="UniProtKB-KW"/>
</dbReference>
<dbReference type="Proteomes" id="UP001057580">
    <property type="component" value="Chromosome"/>
</dbReference>
<dbReference type="PANTHER" id="PTHR12358">
    <property type="entry name" value="SPHINGOSINE KINASE"/>
    <property type="match status" value="1"/>
</dbReference>
<organism evidence="6 7">
    <name type="scientific">Salinirubellus salinus</name>
    <dbReference type="NCBI Taxonomy" id="1364945"/>
    <lineage>
        <taxon>Archaea</taxon>
        <taxon>Methanobacteriati</taxon>
        <taxon>Methanobacteriota</taxon>
        <taxon>Stenosarchaea group</taxon>
        <taxon>Halobacteria</taxon>
        <taxon>Halobacteriales</taxon>
        <taxon>Natronomonadaceae</taxon>
        <taxon>Salinirubellus</taxon>
    </lineage>
</organism>
<dbReference type="InterPro" id="IPR050187">
    <property type="entry name" value="Lipid_Phosphate_FormReg"/>
</dbReference>
<accession>A0A9E7R693</accession>
<evidence type="ECO:0000256" key="2">
    <source>
        <dbReference type="ARBA" id="ARBA00022741"/>
    </source>
</evidence>
<dbReference type="Gene3D" id="2.60.200.40">
    <property type="match status" value="1"/>
</dbReference>
<dbReference type="KEGG" id="ssai:N0B31_03995"/>
<sequence>MTERRAGAVVNPVSGDGRGVTMLETLRAALGDGWRVDATVLSGPGEADDAGRSFADRELLAVVGGDGTVREVASAYLAEGREPPPLYVVPGGRGNSLYRHCYGEHDWRAVARRVGRAFEVRPVDAGRYKADGETGYFLLGFTGGLFRAAVEASEAFGWLPGPLAYLLGMGRSVLREDPVEVRLEADEEPLFEGPAHLVAVGGGRYRGSRFDLLPGSRPADGDLHALVVEATDLRDVLAITRAGPAGRQVEHPAVHYHRSPAFDLSSPSGLPVEVDGTVVDDPVCEAHLAVVPGALRFAYPAGF</sequence>
<evidence type="ECO:0000256" key="4">
    <source>
        <dbReference type="ARBA" id="ARBA00022840"/>
    </source>
</evidence>
<keyword evidence="1" id="KW-0808">Transferase</keyword>
<dbReference type="PANTHER" id="PTHR12358:SF54">
    <property type="entry name" value="SPHINGOSINE KINASE RELATED PROTEIN"/>
    <property type="match status" value="1"/>
</dbReference>
<name>A0A9E7R693_9EURY</name>
<protein>
    <recommendedName>
        <fullName evidence="5">DAGKc domain-containing protein</fullName>
    </recommendedName>
</protein>
<keyword evidence="4" id="KW-0067">ATP-binding</keyword>
<dbReference type="Pfam" id="PF19279">
    <property type="entry name" value="YegS_C"/>
    <property type="match status" value="1"/>
</dbReference>